<dbReference type="PANTHER" id="PTHR11200">
    <property type="entry name" value="INOSITOL 5-PHOSPHATASE"/>
    <property type="match status" value="1"/>
</dbReference>
<dbReference type="InterPro" id="IPR036322">
    <property type="entry name" value="WD40_repeat_dom_sf"/>
</dbReference>
<feature type="region of interest" description="Disordered" evidence="1">
    <location>
        <begin position="136"/>
        <end position="160"/>
    </location>
</feature>
<feature type="compositionally biased region" description="Low complexity" evidence="1">
    <location>
        <begin position="74"/>
        <end position="86"/>
    </location>
</feature>
<evidence type="ECO:0000313" key="4">
    <source>
        <dbReference type="Proteomes" id="UP000016933"/>
    </source>
</evidence>
<dbReference type="HOGENOM" id="CLU_002027_1_1_1"/>
<evidence type="ECO:0000256" key="1">
    <source>
        <dbReference type="SAM" id="MobiDB-lite"/>
    </source>
</evidence>
<feature type="compositionally biased region" description="Basic residues" evidence="1">
    <location>
        <begin position="386"/>
        <end position="395"/>
    </location>
</feature>
<dbReference type="STRING" id="675120.M2YNB7"/>
<dbReference type="EMBL" id="KB446540">
    <property type="protein sequence ID" value="EME43470.1"/>
    <property type="molecule type" value="Genomic_DNA"/>
</dbReference>
<feature type="compositionally biased region" description="Low complexity" evidence="1">
    <location>
        <begin position="327"/>
        <end position="337"/>
    </location>
</feature>
<sequence>MAQNGDGPDTTSLRPLSALRSKFESLGKDDAAPPSPVGHKPAWLSASGQNVGGRLRTAEGGGNAVGLGSSNVGASATPTTPVASTARKLKPGPPTPRPSSMISTTPAQHSPPLVIVASPQSPQKAIPVDIRSATFVGSTPMQPLTPQRTTESPKSHSRNISRAATPALEARAAAFLQAVDSPVARDTPELLAPDLKLKQQPTKEAPVVNRAAKPKVSNKPLILARKPSNLAAPETDAHLTDQSISPFSTPPSSEGSSPDGRKGISISEQSAQKTISAAPVAQRPRNDSDASWVQRLRGDSDASFASRARGESDASFVESSSLPDSWAAAPTHPAVAANKDPRAHGFTRSPTMPAKYRSIHNHQASSTDDLQEDRPRLPARPELQTRRHSPPKTRSGRTSPSKLSNILATRKSSDGLRRSSAAADAEIAPRIPAIKPAQKSALTQGFDGVTITASTPAVQAASRPALSQGLERNKLPSTAPAVPAPRRSMDTRRPPPPPPPPPSAAASAIPAHDGAGHSRDDHDDFAPHGLNNDQVAGPQDFPDATQANRRAPRFKVRPWQIPTEYDTRLFTVCGEYLCTSGYITKAWNIRTGEQLLHLENQAQQNVKVTSIVFKPSPDIEDEGKRMWLGTNSGDIHEVDIPLQRIVKTKVNAHARKEVIRMFRYASELWTMDDGGDLYVWRPDDNGMPSLDSQSNNWRVPKNQSFAMATGRQLWIAAGRDIRVYYPSVQSDTDFQVLKSPLNQPSAGDITCGATLDGKQDLVYFGHSDGKVSVYNRKNYNCQAVLNISLYKISSLTGVGDYLWAGYSTGMAYVYDTSTNPWTVKKDWKAHEKPILSIQADPSAMWKMGRLNVVTLGTDQLLRIWDGMLEDDWVEGRMHDRDMEFCTFKEMSAAVLTWNAGASKPSHLSNSQDDNAFLREYLRYREPPDIFVFGFQELVDLEDKKVTAKSLFKSKKKDPADQEHMSRQYRAWRDHLAKCLDDHMPNSETYTLLHTASMVGLFTCIFVRSSIRPRIRHVHTSEVKRGMGGHHGNKGALILRMVLDDSSLCFINCHLAAGQTHTMHRNNDIAEILEANALPPYPLEQNEAEHGDVFAGGGDGSMIMDHEICILNGDLNYRIDTMGRDAVIKQVQQGNLAKLLDRDQLLLSRKKNPGFRLRAFQETPISFAPTYKYNVHTDDYDTSEKRRAPAWCDRILYRGLGKVKLEDYRRWDQLRVSDHRPVSGRLRLRVKTVDRDKREIVWDKCVQEFEGVSQRIARAAQLEHLISVLGMSPKEAAAALQGAR</sequence>
<feature type="compositionally biased region" description="Polar residues" evidence="1">
    <location>
        <begin position="240"/>
        <end position="256"/>
    </location>
</feature>
<reference evidence="4" key="1">
    <citation type="journal article" date="2012" name="PLoS Genet.">
        <title>The genomes of the fungal plant pathogens Cladosporium fulvum and Dothistroma septosporum reveal adaptation to different hosts and lifestyles but also signatures of common ancestry.</title>
        <authorList>
            <person name="de Wit P.J.G.M."/>
            <person name="van der Burgt A."/>
            <person name="Oekmen B."/>
            <person name="Stergiopoulos I."/>
            <person name="Abd-Elsalam K.A."/>
            <person name="Aerts A.L."/>
            <person name="Bahkali A.H."/>
            <person name="Beenen H.G."/>
            <person name="Chettri P."/>
            <person name="Cox M.P."/>
            <person name="Datema E."/>
            <person name="de Vries R.P."/>
            <person name="Dhillon B."/>
            <person name="Ganley A.R."/>
            <person name="Griffiths S.A."/>
            <person name="Guo Y."/>
            <person name="Hamelin R.C."/>
            <person name="Henrissat B."/>
            <person name="Kabir M.S."/>
            <person name="Jashni M.K."/>
            <person name="Kema G."/>
            <person name="Klaubauf S."/>
            <person name="Lapidus A."/>
            <person name="Levasseur A."/>
            <person name="Lindquist E."/>
            <person name="Mehrabi R."/>
            <person name="Ohm R.A."/>
            <person name="Owen T.J."/>
            <person name="Salamov A."/>
            <person name="Schwelm A."/>
            <person name="Schijlen E."/>
            <person name="Sun H."/>
            <person name="van den Burg H.A."/>
            <person name="van Ham R.C.H.J."/>
            <person name="Zhang S."/>
            <person name="Goodwin S.B."/>
            <person name="Grigoriev I.V."/>
            <person name="Collemare J."/>
            <person name="Bradshaw R.E."/>
        </authorList>
    </citation>
    <scope>NUCLEOTIDE SEQUENCE [LARGE SCALE GENOMIC DNA]</scope>
    <source>
        <strain evidence="4">NZE10 / CBS 128990</strain>
    </source>
</reference>
<feature type="compositionally biased region" description="Polar residues" evidence="1">
    <location>
        <begin position="1"/>
        <end position="14"/>
    </location>
</feature>
<dbReference type="eggNOG" id="KOG0565">
    <property type="taxonomic scope" value="Eukaryota"/>
</dbReference>
<proteinExistence type="predicted"/>
<feature type="region of interest" description="Disordered" evidence="1">
    <location>
        <begin position="1"/>
        <end position="107"/>
    </location>
</feature>
<feature type="compositionally biased region" description="Polar residues" evidence="1">
    <location>
        <begin position="266"/>
        <end position="275"/>
    </location>
</feature>
<dbReference type="GO" id="GO:0046856">
    <property type="term" value="P:phosphatidylinositol dephosphorylation"/>
    <property type="evidence" value="ECO:0007669"/>
    <property type="project" value="InterPro"/>
</dbReference>
<dbReference type="Proteomes" id="UP000016933">
    <property type="component" value="Unassembled WGS sequence"/>
</dbReference>
<dbReference type="Gene3D" id="3.60.10.10">
    <property type="entry name" value="Endonuclease/exonuclease/phosphatase"/>
    <property type="match status" value="1"/>
</dbReference>
<feature type="compositionally biased region" description="Basic and acidic residues" evidence="1">
    <location>
        <begin position="514"/>
        <end position="526"/>
    </location>
</feature>
<dbReference type="Pfam" id="PF22669">
    <property type="entry name" value="Exo_endo_phos2"/>
    <property type="match status" value="1"/>
</dbReference>
<feature type="compositionally biased region" description="Basic and acidic residues" evidence="1">
    <location>
        <begin position="21"/>
        <end position="31"/>
    </location>
</feature>
<dbReference type="OrthoDB" id="2248459at2759"/>
<feature type="compositionally biased region" description="Polar residues" evidence="1">
    <location>
        <begin position="98"/>
        <end position="107"/>
    </location>
</feature>
<dbReference type="SMART" id="SM00128">
    <property type="entry name" value="IPPc"/>
    <property type="match status" value="1"/>
</dbReference>
<dbReference type="FunFam" id="3.60.10.10:FF:000036">
    <property type="entry name" value="Inositol polyphosphate phosphatase, putative"/>
    <property type="match status" value="1"/>
</dbReference>
<name>M2YNB7_DOTSN</name>
<feature type="domain" description="Inositol polyphosphate-related phosphatase" evidence="2">
    <location>
        <begin position="888"/>
        <end position="1233"/>
    </location>
</feature>
<feature type="compositionally biased region" description="Pro residues" evidence="1">
    <location>
        <begin position="494"/>
        <end position="503"/>
    </location>
</feature>
<feature type="region of interest" description="Disordered" evidence="1">
    <location>
        <begin position="190"/>
        <end position="439"/>
    </location>
</feature>
<accession>M2YNB7</accession>
<feature type="region of interest" description="Disordered" evidence="1">
    <location>
        <begin position="460"/>
        <end position="555"/>
    </location>
</feature>
<evidence type="ECO:0000313" key="3">
    <source>
        <dbReference type="EMBL" id="EME43470.1"/>
    </source>
</evidence>
<dbReference type="Gene3D" id="2.130.10.10">
    <property type="entry name" value="YVTN repeat-like/Quinoprotein amine dehydrogenase"/>
    <property type="match status" value="1"/>
</dbReference>
<keyword evidence="4" id="KW-1185">Reference proteome</keyword>
<dbReference type="OMA" id="CVFVKHK"/>
<dbReference type="InterPro" id="IPR046985">
    <property type="entry name" value="IP5"/>
</dbReference>
<organism evidence="3 4">
    <name type="scientific">Dothistroma septosporum (strain NZE10 / CBS 128990)</name>
    <name type="common">Red band needle blight fungus</name>
    <name type="synonym">Mycosphaerella pini</name>
    <dbReference type="NCBI Taxonomy" id="675120"/>
    <lineage>
        <taxon>Eukaryota</taxon>
        <taxon>Fungi</taxon>
        <taxon>Dikarya</taxon>
        <taxon>Ascomycota</taxon>
        <taxon>Pezizomycotina</taxon>
        <taxon>Dothideomycetes</taxon>
        <taxon>Dothideomycetidae</taxon>
        <taxon>Mycosphaerellales</taxon>
        <taxon>Mycosphaerellaceae</taxon>
        <taxon>Dothistroma</taxon>
    </lineage>
</organism>
<feature type="compositionally biased region" description="Polar residues" evidence="1">
    <location>
        <begin position="396"/>
        <end position="407"/>
    </location>
</feature>
<dbReference type="InterPro" id="IPR015943">
    <property type="entry name" value="WD40/YVTN_repeat-like_dom_sf"/>
</dbReference>
<dbReference type="InterPro" id="IPR000300">
    <property type="entry name" value="IPPc"/>
</dbReference>
<dbReference type="InterPro" id="IPR036691">
    <property type="entry name" value="Endo/exonu/phosph_ase_sf"/>
</dbReference>
<dbReference type="SUPFAM" id="SSF50978">
    <property type="entry name" value="WD40 repeat-like"/>
    <property type="match status" value="1"/>
</dbReference>
<dbReference type="GO" id="GO:0004439">
    <property type="term" value="F:phosphatidylinositol-4,5-bisphosphate 5-phosphatase activity"/>
    <property type="evidence" value="ECO:0007669"/>
    <property type="project" value="TreeGrafter"/>
</dbReference>
<protein>
    <recommendedName>
        <fullName evidence="2">Inositol polyphosphate-related phosphatase domain-containing protein</fullName>
    </recommendedName>
</protein>
<reference evidence="3 4" key="2">
    <citation type="journal article" date="2012" name="PLoS Pathog.">
        <title>Diverse lifestyles and strategies of plant pathogenesis encoded in the genomes of eighteen Dothideomycetes fungi.</title>
        <authorList>
            <person name="Ohm R.A."/>
            <person name="Feau N."/>
            <person name="Henrissat B."/>
            <person name="Schoch C.L."/>
            <person name="Horwitz B.A."/>
            <person name="Barry K.W."/>
            <person name="Condon B.J."/>
            <person name="Copeland A.C."/>
            <person name="Dhillon B."/>
            <person name="Glaser F."/>
            <person name="Hesse C.N."/>
            <person name="Kosti I."/>
            <person name="LaButti K."/>
            <person name="Lindquist E.A."/>
            <person name="Lucas S."/>
            <person name="Salamov A.A."/>
            <person name="Bradshaw R.E."/>
            <person name="Ciuffetti L."/>
            <person name="Hamelin R.C."/>
            <person name="Kema G.H.J."/>
            <person name="Lawrence C."/>
            <person name="Scott J.A."/>
            <person name="Spatafora J.W."/>
            <person name="Turgeon B.G."/>
            <person name="de Wit P.J.G.M."/>
            <person name="Zhong S."/>
            <person name="Goodwin S.B."/>
            <person name="Grigoriev I.V."/>
        </authorList>
    </citation>
    <scope>NUCLEOTIDE SEQUENCE [LARGE SCALE GENOMIC DNA]</scope>
    <source>
        <strain evidence="4">NZE10 / CBS 128990</strain>
    </source>
</reference>
<gene>
    <name evidence="3" type="ORF">DOTSEDRAFT_89316</name>
</gene>
<dbReference type="SUPFAM" id="SSF56219">
    <property type="entry name" value="DNase I-like"/>
    <property type="match status" value="1"/>
</dbReference>
<dbReference type="PANTHER" id="PTHR11200:SF240">
    <property type="entry name" value="INOSITOL POLYPHOSPHATE 5-PHOSPHATASE C9G1.10C-RELATED"/>
    <property type="match status" value="1"/>
</dbReference>
<evidence type="ECO:0000259" key="2">
    <source>
        <dbReference type="SMART" id="SM00128"/>
    </source>
</evidence>